<dbReference type="AlphaFoldDB" id="W3X3Z9"/>
<reference evidence="5" key="1">
    <citation type="journal article" date="2015" name="BMC Genomics">
        <title>Genomic and transcriptomic analysis of the endophytic fungus Pestalotiopsis fici reveals its lifestyle and high potential for synthesis of natural products.</title>
        <authorList>
            <person name="Wang X."/>
            <person name="Zhang X."/>
            <person name="Liu L."/>
            <person name="Xiang M."/>
            <person name="Wang W."/>
            <person name="Sun X."/>
            <person name="Che Y."/>
            <person name="Guo L."/>
            <person name="Liu G."/>
            <person name="Guo L."/>
            <person name="Wang C."/>
            <person name="Yin W.B."/>
            <person name="Stadler M."/>
            <person name="Zhang X."/>
            <person name="Liu X."/>
        </authorList>
    </citation>
    <scope>NUCLEOTIDE SEQUENCE [LARGE SCALE GENOMIC DNA]</scope>
    <source>
        <strain evidence="5">W106-1 / CGMCC3.15140</strain>
    </source>
</reference>
<dbReference type="OMA" id="MINGMMR"/>
<dbReference type="InterPro" id="IPR024555">
    <property type="entry name" value="PX-associated"/>
</dbReference>
<dbReference type="STRING" id="1229662.W3X3Z9"/>
<feature type="domain" description="PX" evidence="2">
    <location>
        <begin position="194"/>
        <end position="377"/>
    </location>
</feature>
<accession>W3X3Z9</accession>
<dbReference type="PANTHER" id="PTHR47185:SF2">
    <property type="entry name" value="FUNGAL PROTEIN"/>
    <property type="match status" value="1"/>
</dbReference>
<dbReference type="InterPro" id="IPR047168">
    <property type="entry name" value="LEC1-like"/>
</dbReference>
<dbReference type="Proteomes" id="UP000030651">
    <property type="component" value="Unassembled WGS sequence"/>
</dbReference>
<dbReference type="KEGG" id="pfy:PFICI_08392"/>
<feature type="compositionally biased region" description="Basic and acidic residues" evidence="1">
    <location>
        <begin position="57"/>
        <end position="70"/>
    </location>
</feature>
<keyword evidence="5" id="KW-1185">Reference proteome</keyword>
<dbReference type="HOGENOM" id="CLU_024451_0_0_1"/>
<feature type="domain" description="PX" evidence="2">
    <location>
        <begin position="388"/>
        <end position="513"/>
    </location>
</feature>
<feature type="domain" description="PX-associated" evidence="3">
    <location>
        <begin position="8"/>
        <end position="150"/>
    </location>
</feature>
<dbReference type="eggNOG" id="ENOG502R4GW">
    <property type="taxonomic scope" value="Eukaryota"/>
</dbReference>
<dbReference type="RefSeq" id="XP_007835164.1">
    <property type="nucleotide sequence ID" value="XM_007836973.1"/>
</dbReference>
<organism evidence="4 5">
    <name type="scientific">Pestalotiopsis fici (strain W106-1 / CGMCC3.15140)</name>
    <dbReference type="NCBI Taxonomy" id="1229662"/>
    <lineage>
        <taxon>Eukaryota</taxon>
        <taxon>Fungi</taxon>
        <taxon>Dikarya</taxon>
        <taxon>Ascomycota</taxon>
        <taxon>Pezizomycotina</taxon>
        <taxon>Sordariomycetes</taxon>
        <taxon>Xylariomycetidae</taxon>
        <taxon>Amphisphaeriales</taxon>
        <taxon>Sporocadaceae</taxon>
        <taxon>Pestalotiopsis</taxon>
    </lineage>
</organism>
<evidence type="ECO:0000259" key="2">
    <source>
        <dbReference type="Pfam" id="PF12825"/>
    </source>
</evidence>
<dbReference type="InterPro" id="IPR024554">
    <property type="entry name" value="LEC1-like_C"/>
</dbReference>
<evidence type="ECO:0008006" key="6">
    <source>
        <dbReference type="Google" id="ProtNLM"/>
    </source>
</evidence>
<feature type="region of interest" description="Disordered" evidence="1">
    <location>
        <begin position="522"/>
        <end position="546"/>
    </location>
</feature>
<dbReference type="PANTHER" id="PTHR47185">
    <property type="entry name" value="PX DOMAIN-CONTAINING PROTEIN YPR097W"/>
    <property type="match status" value="1"/>
</dbReference>
<dbReference type="Pfam" id="PF12828">
    <property type="entry name" value="PXB"/>
    <property type="match status" value="1"/>
</dbReference>
<dbReference type="InParanoid" id="W3X3Z9"/>
<evidence type="ECO:0000259" key="3">
    <source>
        <dbReference type="Pfam" id="PF12828"/>
    </source>
</evidence>
<evidence type="ECO:0000256" key="1">
    <source>
        <dbReference type="SAM" id="MobiDB-lite"/>
    </source>
</evidence>
<feature type="region of interest" description="Disordered" evidence="1">
    <location>
        <begin position="627"/>
        <end position="676"/>
    </location>
</feature>
<dbReference type="OrthoDB" id="2117459at2759"/>
<evidence type="ECO:0000313" key="5">
    <source>
        <dbReference type="Proteomes" id="UP000030651"/>
    </source>
</evidence>
<dbReference type="GO" id="GO:0035091">
    <property type="term" value="F:phosphatidylinositol binding"/>
    <property type="evidence" value="ECO:0007669"/>
    <property type="project" value="TreeGrafter"/>
</dbReference>
<evidence type="ECO:0000313" key="4">
    <source>
        <dbReference type="EMBL" id="ETS80863.1"/>
    </source>
</evidence>
<dbReference type="Pfam" id="PF12825">
    <property type="entry name" value="DUF3818"/>
    <property type="match status" value="2"/>
</dbReference>
<gene>
    <name evidence="4" type="ORF">PFICI_08392</name>
</gene>
<feature type="region of interest" description="Disordered" evidence="1">
    <location>
        <begin position="50"/>
        <end position="79"/>
    </location>
</feature>
<name>W3X3Z9_PESFW</name>
<sequence length="704" mass="78068">MSSDPLLLTAPQLRALFDILTHHETYAEVESFKDPDAIDNYGFPFCPSSSSSSSLNQEKDIKHGNADRSKSSSSSSASSSSPLLQLLLTRLLLPMPGIKDLEPGFWNAKFRGIMKSFAEADLSESYDKGALGTRKTLATAASAFHESITRGMLGGVPQRTDDAGPGFTSEHSTATGLEKAWDHVVYDIVYGKLLDEMFELAAKSPDLESHSPAVSDAVDYVLIHAATILHKIFVLSPEGQYMLKLIESTHKLIPYSLVCQTLRVGNAATMISGLVRIFLAKVSIGGLTNWIGLTQNAADGQNLMQRIIGMVLGWDAGDFKKTVDGIRNKKELSKSGFIPAIDAHLNATPREHAAVRQKSIQEKESIVSAILKSQSQKCSAEPTEQQHSLLLEYYSAQLSAQDREKITQVMCRQSPDYVTSLIRDAVAAFDPIIRILHDHVDLRKYVTNSQRFIDELLEVNKPRRDKSKGLIPPSIEDYVFLLRRHRKWWFEYLHDFAKGCPEVRDKFFAWLKDNVLESFRQNSSNAHTGGSRQDSDRMDGAGSMSEPLRSAFSRLDKETQQTVAQALDAYDAYTATLDEQSNKRLQSIVEGLQKQKENTKDNPKLGSMKGPGVYHARWQWLLDETLITPSKPSGPPRHGKDVKDVKARGKTGALASKDVWDSSSLPQAKSDVTPEPPNVHVVIEALGSQFKNIVADISTRQRSE</sequence>
<feature type="compositionally biased region" description="Basic and acidic residues" evidence="1">
    <location>
        <begin position="638"/>
        <end position="647"/>
    </location>
</feature>
<proteinExistence type="predicted"/>
<dbReference type="EMBL" id="KI912113">
    <property type="protein sequence ID" value="ETS80863.1"/>
    <property type="molecule type" value="Genomic_DNA"/>
</dbReference>
<protein>
    <recommendedName>
        <fullName evidence="6">PX domain-containing protein</fullName>
    </recommendedName>
</protein>
<dbReference type="GeneID" id="19273405"/>
<feature type="compositionally biased region" description="Polar residues" evidence="1">
    <location>
        <begin position="522"/>
        <end position="532"/>
    </location>
</feature>